<dbReference type="EnsemblMetazoa" id="MESCA003773-RA">
    <property type="protein sequence ID" value="MESCA003773-PA"/>
    <property type="gene ID" value="MESCA003773"/>
</dbReference>
<evidence type="ECO:0000313" key="2">
    <source>
        <dbReference type="Proteomes" id="UP000015102"/>
    </source>
</evidence>
<sequence>MDGDGWWILPSKDKRTTKAQVQMAEKKEYMFTSLRTSNQERVGPKINIGHYDFEVANNFIYLGTEFTSDNIRGRKKNHTRQQMYIGLEQTNAFKTHISKNQGQALPPANYASLILWKWEMGSQI</sequence>
<dbReference type="Proteomes" id="UP000015102">
    <property type="component" value="Unassembled WGS sequence"/>
</dbReference>
<name>T1GJW6_MEGSC</name>
<dbReference type="HOGENOM" id="CLU_2006515_0_0_1"/>
<evidence type="ECO:0000313" key="1">
    <source>
        <dbReference type="EnsemblMetazoa" id="MESCA003773-PA"/>
    </source>
</evidence>
<keyword evidence="2" id="KW-1185">Reference proteome</keyword>
<protein>
    <submittedName>
        <fullName evidence="1">Uncharacterized protein</fullName>
    </submittedName>
</protein>
<dbReference type="EMBL" id="CAQQ02045751">
    <property type="status" value="NOT_ANNOTATED_CDS"/>
    <property type="molecule type" value="Genomic_DNA"/>
</dbReference>
<reference evidence="1" key="2">
    <citation type="submission" date="2015-06" db="UniProtKB">
        <authorList>
            <consortium name="EnsemblMetazoa"/>
        </authorList>
    </citation>
    <scope>IDENTIFICATION</scope>
</reference>
<accession>T1GJW6</accession>
<proteinExistence type="predicted"/>
<dbReference type="AlphaFoldDB" id="T1GJW6"/>
<reference evidence="2" key="1">
    <citation type="submission" date="2013-02" db="EMBL/GenBank/DDBJ databases">
        <authorList>
            <person name="Hughes D."/>
        </authorList>
    </citation>
    <scope>NUCLEOTIDE SEQUENCE</scope>
    <source>
        <strain>Durham</strain>
        <strain evidence="2">NC isolate 2 -- Noor lab</strain>
    </source>
</reference>
<organism evidence="1 2">
    <name type="scientific">Megaselia scalaris</name>
    <name type="common">Humpbacked fly</name>
    <name type="synonym">Phora scalaris</name>
    <dbReference type="NCBI Taxonomy" id="36166"/>
    <lineage>
        <taxon>Eukaryota</taxon>
        <taxon>Metazoa</taxon>
        <taxon>Ecdysozoa</taxon>
        <taxon>Arthropoda</taxon>
        <taxon>Hexapoda</taxon>
        <taxon>Insecta</taxon>
        <taxon>Pterygota</taxon>
        <taxon>Neoptera</taxon>
        <taxon>Endopterygota</taxon>
        <taxon>Diptera</taxon>
        <taxon>Brachycera</taxon>
        <taxon>Muscomorpha</taxon>
        <taxon>Platypezoidea</taxon>
        <taxon>Phoridae</taxon>
        <taxon>Megaseliini</taxon>
        <taxon>Megaselia</taxon>
    </lineage>
</organism>